<dbReference type="Gene3D" id="3.30.63.10">
    <property type="entry name" value="Guanylate Kinase phosphate binding domain"/>
    <property type="match status" value="1"/>
</dbReference>
<dbReference type="InterPro" id="IPR027417">
    <property type="entry name" value="P-loop_NTPase"/>
</dbReference>
<dbReference type="CDD" id="cd00071">
    <property type="entry name" value="GMPK"/>
    <property type="match status" value="1"/>
</dbReference>
<evidence type="ECO:0000256" key="6">
    <source>
        <dbReference type="ARBA" id="ARBA00022777"/>
    </source>
</evidence>
<keyword evidence="9" id="KW-0963">Cytoplasm</keyword>
<evidence type="ECO:0000256" key="5">
    <source>
        <dbReference type="ARBA" id="ARBA00022741"/>
    </source>
</evidence>
<dbReference type="GO" id="GO:0005829">
    <property type="term" value="C:cytosol"/>
    <property type="evidence" value="ECO:0007669"/>
    <property type="project" value="TreeGrafter"/>
</dbReference>
<dbReference type="PROSITE" id="PS50052">
    <property type="entry name" value="GUANYLATE_KINASE_2"/>
    <property type="match status" value="1"/>
</dbReference>
<comment type="subcellular location">
    <subcellularLocation>
        <location evidence="9">Cytoplasm</location>
    </subcellularLocation>
</comment>
<protein>
    <recommendedName>
        <fullName evidence="3 9">Guanylate kinase</fullName>
        <ecNumber evidence="2 9">2.7.4.8</ecNumber>
    </recommendedName>
    <alternativeName>
        <fullName evidence="8 9">GMP kinase</fullName>
    </alternativeName>
</protein>
<dbReference type="PROSITE" id="PS00856">
    <property type="entry name" value="GUANYLATE_KINASE_1"/>
    <property type="match status" value="1"/>
</dbReference>
<comment type="caution">
    <text evidence="11">The sequence shown here is derived from an EMBL/GenBank/DDBJ whole genome shotgun (WGS) entry which is preliminary data.</text>
</comment>
<evidence type="ECO:0000256" key="4">
    <source>
        <dbReference type="ARBA" id="ARBA00022679"/>
    </source>
</evidence>
<evidence type="ECO:0000313" key="11">
    <source>
        <dbReference type="EMBL" id="PCI78191.1"/>
    </source>
</evidence>
<evidence type="ECO:0000256" key="8">
    <source>
        <dbReference type="ARBA" id="ARBA00030128"/>
    </source>
</evidence>
<name>A0A2A4X7A0_UNCAE</name>
<gene>
    <name evidence="9" type="primary">gmk</name>
    <name evidence="11" type="ORF">COB21_01615</name>
</gene>
<evidence type="ECO:0000256" key="7">
    <source>
        <dbReference type="ARBA" id="ARBA00022840"/>
    </source>
</evidence>
<keyword evidence="5 9" id="KW-0547">Nucleotide-binding</keyword>
<dbReference type="EMBL" id="NVUK01000008">
    <property type="protein sequence ID" value="PCI78191.1"/>
    <property type="molecule type" value="Genomic_DNA"/>
</dbReference>
<keyword evidence="7 9" id="KW-0067">ATP-binding</keyword>
<dbReference type="InterPro" id="IPR008144">
    <property type="entry name" value="Guanylate_kin-like_dom"/>
</dbReference>
<dbReference type="SMART" id="SM00072">
    <property type="entry name" value="GuKc"/>
    <property type="match status" value="1"/>
</dbReference>
<dbReference type="InterPro" id="IPR020590">
    <property type="entry name" value="Guanylate_kinase_CS"/>
</dbReference>
<comment type="similarity">
    <text evidence="1 9">Belongs to the guanylate kinase family.</text>
</comment>
<dbReference type="NCBIfam" id="TIGR03263">
    <property type="entry name" value="guanyl_kin"/>
    <property type="match status" value="1"/>
</dbReference>
<sequence length="200" mass="22763">MMNEPLFSPVKKGKLFVVSAPAGCGKTTLVKKVLKAYPDHFSQSISYTTRGKRDAEQEGKDYFFVSKKTFLEKKEKGDFIETNKIFDHEYGTDSDQIKNLTLKGKNVILVIDIGGARELKKRLSACCIFISPPSKEELRRRLVSRGSETDSSLETRLGRACEEMEQAVWFDYNLVNDDLERAYQILVSILVAENHRNNNT</sequence>
<evidence type="ECO:0000313" key="12">
    <source>
        <dbReference type="Proteomes" id="UP000218775"/>
    </source>
</evidence>
<comment type="function">
    <text evidence="9">Essential for recycling GMP and indirectly, cGMP.</text>
</comment>
<dbReference type="GO" id="GO:0005524">
    <property type="term" value="F:ATP binding"/>
    <property type="evidence" value="ECO:0007669"/>
    <property type="project" value="UniProtKB-UniRule"/>
</dbReference>
<organism evidence="11 12">
    <name type="scientific">Aerophobetes bacterium</name>
    <dbReference type="NCBI Taxonomy" id="2030807"/>
    <lineage>
        <taxon>Bacteria</taxon>
        <taxon>Candidatus Aerophobota</taxon>
    </lineage>
</organism>
<evidence type="ECO:0000256" key="3">
    <source>
        <dbReference type="ARBA" id="ARBA00016296"/>
    </source>
</evidence>
<dbReference type="SUPFAM" id="SSF52540">
    <property type="entry name" value="P-loop containing nucleoside triphosphate hydrolases"/>
    <property type="match status" value="1"/>
</dbReference>
<dbReference type="InterPro" id="IPR008145">
    <property type="entry name" value="GK/Ca_channel_bsu"/>
</dbReference>
<evidence type="ECO:0000256" key="1">
    <source>
        <dbReference type="ARBA" id="ARBA00005790"/>
    </source>
</evidence>
<dbReference type="PANTHER" id="PTHR23117:SF13">
    <property type="entry name" value="GUANYLATE KINASE"/>
    <property type="match status" value="1"/>
</dbReference>
<keyword evidence="6 9" id="KW-0418">Kinase</keyword>
<feature type="binding site" evidence="9">
    <location>
        <begin position="20"/>
        <end position="27"/>
    </location>
    <ligand>
        <name>ATP</name>
        <dbReference type="ChEBI" id="CHEBI:30616"/>
    </ligand>
</feature>
<dbReference type="EC" id="2.7.4.8" evidence="2 9"/>
<dbReference type="AlphaFoldDB" id="A0A2A4X7A0"/>
<accession>A0A2A4X7A0</accession>
<dbReference type="GO" id="GO:0004385">
    <property type="term" value="F:GMP kinase activity"/>
    <property type="evidence" value="ECO:0007669"/>
    <property type="project" value="UniProtKB-UniRule"/>
</dbReference>
<evidence type="ECO:0000256" key="9">
    <source>
        <dbReference type="HAMAP-Rule" id="MF_00328"/>
    </source>
</evidence>
<dbReference type="HAMAP" id="MF_00328">
    <property type="entry name" value="Guanylate_kinase"/>
    <property type="match status" value="1"/>
</dbReference>
<feature type="domain" description="Guanylate kinase-like" evidence="10">
    <location>
        <begin position="13"/>
        <end position="191"/>
    </location>
</feature>
<dbReference type="Gene3D" id="3.40.50.300">
    <property type="entry name" value="P-loop containing nucleotide triphosphate hydrolases"/>
    <property type="match status" value="2"/>
</dbReference>
<reference evidence="12" key="1">
    <citation type="submission" date="2017-08" db="EMBL/GenBank/DDBJ databases">
        <title>A dynamic microbial community with high functional redundancy inhabits the cold, oxic subseafloor aquifer.</title>
        <authorList>
            <person name="Tully B.J."/>
            <person name="Wheat C.G."/>
            <person name="Glazer B.T."/>
            <person name="Huber J.A."/>
        </authorList>
    </citation>
    <scope>NUCLEOTIDE SEQUENCE [LARGE SCALE GENOMIC DNA]</scope>
</reference>
<dbReference type="Proteomes" id="UP000218775">
    <property type="component" value="Unassembled WGS sequence"/>
</dbReference>
<evidence type="ECO:0000256" key="2">
    <source>
        <dbReference type="ARBA" id="ARBA00012961"/>
    </source>
</evidence>
<dbReference type="InterPro" id="IPR017665">
    <property type="entry name" value="Guanylate_kinase"/>
</dbReference>
<evidence type="ECO:0000259" key="10">
    <source>
        <dbReference type="PROSITE" id="PS50052"/>
    </source>
</evidence>
<proteinExistence type="inferred from homology"/>
<dbReference type="PANTHER" id="PTHR23117">
    <property type="entry name" value="GUANYLATE KINASE-RELATED"/>
    <property type="match status" value="1"/>
</dbReference>
<keyword evidence="4 9" id="KW-0808">Transferase</keyword>
<dbReference type="Pfam" id="PF00625">
    <property type="entry name" value="Guanylate_kin"/>
    <property type="match status" value="1"/>
</dbReference>
<comment type="catalytic activity">
    <reaction evidence="9">
        <text>GMP + ATP = GDP + ADP</text>
        <dbReference type="Rhea" id="RHEA:20780"/>
        <dbReference type="ChEBI" id="CHEBI:30616"/>
        <dbReference type="ChEBI" id="CHEBI:58115"/>
        <dbReference type="ChEBI" id="CHEBI:58189"/>
        <dbReference type="ChEBI" id="CHEBI:456216"/>
        <dbReference type="EC" id="2.7.4.8"/>
    </reaction>
</comment>